<evidence type="ECO:0000313" key="2">
    <source>
        <dbReference type="EMBL" id="PSK89808.1"/>
    </source>
</evidence>
<dbReference type="RefSeq" id="WP_106524611.1">
    <property type="nucleotide sequence ID" value="NZ_PYGD01000010.1"/>
</dbReference>
<evidence type="ECO:0000313" key="3">
    <source>
        <dbReference type="Proteomes" id="UP000240572"/>
    </source>
</evidence>
<name>A0A2P8CXW4_9BACT</name>
<evidence type="ECO:0000256" key="1">
    <source>
        <dbReference type="SAM" id="SignalP"/>
    </source>
</evidence>
<dbReference type="OrthoDB" id="683298at2"/>
<sequence>MKKLLAALALVAGASSANAGLFITNNAGCDLGVQLTAHDVNHPAACSYYVFVEIPRNTARAYNNVTELNNGWQLNQTGIPNYANMTATGSGWDAAWVYSSPYFIGNPGTCAAATTLSYTDNWGCTYNASWTNLGGNNVLLELNP</sequence>
<comment type="caution">
    <text evidence="2">The sequence shown here is derived from an EMBL/GenBank/DDBJ whole genome shotgun (WGS) entry which is preliminary data.</text>
</comment>
<protein>
    <submittedName>
        <fullName evidence="2">Uncharacterized protein</fullName>
    </submittedName>
</protein>
<gene>
    <name evidence="2" type="ORF">B0I18_110109</name>
</gene>
<dbReference type="AlphaFoldDB" id="A0A2P8CXW4"/>
<dbReference type="Proteomes" id="UP000240572">
    <property type="component" value="Unassembled WGS sequence"/>
</dbReference>
<dbReference type="EMBL" id="PYGD01000010">
    <property type="protein sequence ID" value="PSK89808.1"/>
    <property type="molecule type" value="Genomic_DNA"/>
</dbReference>
<reference evidence="2 3" key="1">
    <citation type="submission" date="2018-03" db="EMBL/GenBank/DDBJ databases">
        <title>Genomic Encyclopedia of Type Strains, Phase III (KMG-III): the genomes of soil and plant-associated and newly described type strains.</title>
        <authorList>
            <person name="Whitman W."/>
        </authorList>
    </citation>
    <scope>NUCLEOTIDE SEQUENCE [LARGE SCALE GENOMIC DNA]</scope>
    <source>
        <strain evidence="2 3">CGMCC 1.12700</strain>
    </source>
</reference>
<keyword evidence="1" id="KW-0732">Signal</keyword>
<proteinExistence type="predicted"/>
<keyword evidence="3" id="KW-1185">Reference proteome</keyword>
<organism evidence="2 3">
    <name type="scientific">Taibaiella chishuiensis</name>
    <dbReference type="NCBI Taxonomy" id="1434707"/>
    <lineage>
        <taxon>Bacteria</taxon>
        <taxon>Pseudomonadati</taxon>
        <taxon>Bacteroidota</taxon>
        <taxon>Chitinophagia</taxon>
        <taxon>Chitinophagales</taxon>
        <taxon>Chitinophagaceae</taxon>
        <taxon>Taibaiella</taxon>
    </lineage>
</organism>
<feature type="signal peptide" evidence="1">
    <location>
        <begin position="1"/>
        <end position="19"/>
    </location>
</feature>
<feature type="chain" id="PRO_5015187970" evidence="1">
    <location>
        <begin position="20"/>
        <end position="144"/>
    </location>
</feature>
<accession>A0A2P8CXW4</accession>